<dbReference type="PANTHER" id="PTHR47340:SF1">
    <property type="entry name" value="DUPLICATED HOMEODOMAIN-LIKE SUPERFAMILY PROTEIN"/>
    <property type="match status" value="1"/>
</dbReference>
<evidence type="ECO:0000256" key="2">
    <source>
        <dbReference type="SAM" id="MobiDB-lite"/>
    </source>
</evidence>
<dbReference type="GeneID" id="104602664"/>
<dbReference type="SUPFAM" id="SSF46689">
    <property type="entry name" value="Homeodomain-like"/>
    <property type="match status" value="2"/>
</dbReference>
<keyword evidence="1" id="KW-0175">Coiled coil</keyword>
<keyword evidence="6" id="KW-1185">Reference proteome</keyword>
<evidence type="ECO:0000259" key="3">
    <source>
        <dbReference type="PROSITE" id="PS50090"/>
    </source>
</evidence>
<feature type="region of interest" description="Disordered" evidence="2">
    <location>
        <begin position="667"/>
        <end position="690"/>
    </location>
</feature>
<feature type="region of interest" description="Disordered" evidence="2">
    <location>
        <begin position="292"/>
        <end position="312"/>
    </location>
</feature>
<dbReference type="SMART" id="SM00717">
    <property type="entry name" value="SANT"/>
    <property type="match status" value="2"/>
</dbReference>
<dbReference type="RefSeq" id="XP_010264747.1">
    <property type="nucleotide sequence ID" value="XM_010266445.2"/>
</dbReference>
<dbReference type="GO" id="GO:0005634">
    <property type="term" value="C:nucleus"/>
    <property type="evidence" value="ECO:0000318"/>
    <property type="project" value="GO_Central"/>
</dbReference>
<feature type="compositionally biased region" description="Low complexity" evidence="2">
    <location>
        <begin position="199"/>
        <end position="216"/>
    </location>
</feature>
<feature type="region of interest" description="Disordered" evidence="2">
    <location>
        <begin position="199"/>
        <end position="250"/>
    </location>
</feature>
<feature type="region of interest" description="Disordered" evidence="2">
    <location>
        <begin position="1235"/>
        <end position="1273"/>
    </location>
</feature>
<dbReference type="Pfam" id="PF00249">
    <property type="entry name" value="Myb_DNA-binding"/>
    <property type="match status" value="2"/>
</dbReference>
<dbReference type="KEGG" id="nnu:104602664"/>
<dbReference type="InterPro" id="IPR017930">
    <property type="entry name" value="Myb_dom"/>
</dbReference>
<name>A0A1U8APE5_NELNU</name>
<accession>A0A1U8APE5</accession>
<feature type="compositionally biased region" description="Basic and acidic residues" evidence="2">
    <location>
        <begin position="1101"/>
        <end position="1111"/>
    </location>
</feature>
<feature type="domain" description="SANT" evidence="4">
    <location>
        <begin position="761"/>
        <end position="812"/>
    </location>
</feature>
<evidence type="ECO:0000313" key="7">
    <source>
        <dbReference type="RefSeq" id="XP_010264747.1"/>
    </source>
</evidence>
<dbReference type="eggNOG" id="KOG1878">
    <property type="taxonomic scope" value="Eukaryota"/>
</dbReference>
<feature type="region of interest" description="Disordered" evidence="2">
    <location>
        <begin position="1726"/>
        <end position="1747"/>
    </location>
</feature>
<dbReference type="PROSITE" id="PS50090">
    <property type="entry name" value="MYB_LIKE"/>
    <property type="match status" value="1"/>
</dbReference>
<dbReference type="PANTHER" id="PTHR47340">
    <property type="entry name" value="DUPLICATED HOMEODOMAIN-LIKE SUPERFAMILY PROTEIN"/>
    <property type="match status" value="1"/>
</dbReference>
<organism evidence="6 7">
    <name type="scientific">Nelumbo nucifera</name>
    <name type="common">Sacred lotus</name>
    <dbReference type="NCBI Taxonomy" id="4432"/>
    <lineage>
        <taxon>Eukaryota</taxon>
        <taxon>Viridiplantae</taxon>
        <taxon>Streptophyta</taxon>
        <taxon>Embryophyta</taxon>
        <taxon>Tracheophyta</taxon>
        <taxon>Spermatophyta</taxon>
        <taxon>Magnoliopsida</taxon>
        <taxon>Proteales</taxon>
        <taxon>Nelumbonaceae</taxon>
        <taxon>Nelumbo</taxon>
    </lineage>
</organism>
<sequence>MPPEPLPWDRKDFFKEKKYERSDALGSVSRWRDSHHGSREFARWGSDEFRRPPGHGKQGAYQLLSEESGHGCTPSRSSDRMVEDDFCRQSVSRAEGKYSRNSRENKGSVKGHLWDTGDASVSSFGRQHDISAQRSVDDLLTYASHPHSDIENSSLDQLHLKDHHDKMDSVHGLATGHRYNKDHSLGSMAWKPLKWTRSSSLSSRSSGFSHSSSSKSIRANLDDSKPELQPRKTTPVQSSSGDAAEGVTTLTPFEDTYSKKKQRLGWGQGLAKYEKEKVEGPEETTGRIGLIACSNSPRTSSGPVPSLADKSPRITGLSECTSPATPSSVACSSSPGMDDKHYNKVLNIENDACNLGGSPSHACQNCVEGFSVVLENLEPNKLDDLNSKFADLLQAEDASSGDSSFMKSAALNKLMLLKSDVLKALEKTECEIDLYESELKSLCSEPKKAGSSLTMSKFLQGALEPCEEADVASKEFVRPSPLQLVSSDDMLVEVPLLCDGRLDAVNAETKDEDIYSPGTASSKSVEPVSSMSQISVSDMVKHDECSMQCEAIRPLADVPHYDDAMPLSDAESVLHSSIMAFNRESARKAYEVFNNLLPSDRHPTFSVGCSNLSSEHNNLIKEKLAMKKRLLKFKERVLTLKLRAFQHLWKEDLRLLSIRKHRAKSQKRFEVSSRTSHSGSQKHRSSIRSRFTSPAGNLTLVPTTEIVDFAGKLLLDSQIKICRSSLRMPALVVDEKEKRLLRFVTSNGLVEDPCAVEKERALINPWTSKEKEIFMEMLSTFGKDFKRIASFLDHKTTADCIEFYYKNHKSESFGKIKKKLEFSNQGTNIPSSMYLVTSGKKWNREVNAASLDLLGAASVIAASADISSRVPQYCGGKLFLGYDHDMPRHDDCILEGSSSIDIIGNEKEAAAADVLAGICGALSSEAMSSCVTSSVDPGDGSQEWKCQKVSSTKGRPLTPEVSHTIDDDETCSDESCEEMDSMDWTDEEKSIFIQALRLYGKDFSKISRYVSTRSKDQCRIFFSKARKCLGLDLLYSGPGNEEVPVSCTNGGRSDTEDACVVEMESAICSTQSCSRMEVDLQASVTNINSEVSGHAEPTHLQTDHDRSSEKHVTEHLDQEDSEIKVENVVPDDCWALKEPVSILGSGNNSADPDVKIDATPEVVSSEDAARVDAALSAEPSVLLSGTVAFIGDRETGGKVEIHQTVIFKEESPSVGGQKELKQSKLNAAVELPVQCGSSEEPKIDSEERQHWSEKGLNDRQEASSGAEPISSASTSCCLIPDSSVKENCLPVTATDKRVKEDLISPATYQHQISLELLTSMQKPQAISWQQKENCPVSVGLDLPDSSVHYEKSRRGASSSALDLEVHDDKQQQKSATTDIYQQYMLSHNSLNRVDPVQILRGYPLQVLNKKEINGNAETKSSEKSAIVQNFSKMDRNSHCNQYLVQDLYNEKCTSSRFPHSVAELPLLPKSLEQSSIDHTRSHSLNGSETEEQSRRTGDVKLFGQILSHPSVPKPNPTSPENNEKGTSCKPSSNSLNFKFAPNHGIDGNAVTLKLDPNNHSGLEDIPTRSYGFWDGNRIQTGLSSLPDSAILLSKYPAAFIDYATSSCRMEKQPLPAVAKRNDRNMGCVSVFPTKDVNGTGGLTDYQVYRSYDGMKLQPFTVDVQRHDILTELQKRNGLDGLSSFQHQGRGAVGMNVVGGGILVGGSCTGVSDPVAAIKMHYATSERYGGQSGSTRDDKSWHGGDIGR</sequence>
<evidence type="ECO:0000259" key="5">
    <source>
        <dbReference type="PROSITE" id="PS51294"/>
    </source>
</evidence>
<dbReference type="GO" id="GO:0006355">
    <property type="term" value="P:regulation of DNA-templated transcription"/>
    <property type="evidence" value="ECO:0000318"/>
    <property type="project" value="GO_Central"/>
</dbReference>
<feature type="domain" description="HTH myb-type" evidence="5">
    <location>
        <begin position="984"/>
        <end position="1033"/>
    </location>
</feature>
<dbReference type="Proteomes" id="UP000189703">
    <property type="component" value="Unplaced"/>
</dbReference>
<feature type="compositionally biased region" description="Basic and acidic residues" evidence="2">
    <location>
        <begin position="1734"/>
        <end position="1747"/>
    </location>
</feature>
<feature type="compositionally biased region" description="Basic and acidic residues" evidence="2">
    <location>
        <begin position="1239"/>
        <end position="1261"/>
    </location>
</feature>
<evidence type="ECO:0000256" key="1">
    <source>
        <dbReference type="SAM" id="Coils"/>
    </source>
</evidence>
<dbReference type="Gene3D" id="1.20.58.1880">
    <property type="match status" value="1"/>
</dbReference>
<feature type="domain" description="SANT" evidence="4">
    <location>
        <begin position="981"/>
        <end position="1030"/>
    </location>
</feature>
<feature type="compositionally biased region" description="Polar residues" evidence="2">
    <location>
        <begin position="293"/>
        <end position="303"/>
    </location>
</feature>
<feature type="compositionally biased region" description="Polar residues" evidence="2">
    <location>
        <begin position="1518"/>
        <end position="1532"/>
    </location>
</feature>
<feature type="region of interest" description="Disordered" evidence="2">
    <location>
        <begin position="1092"/>
        <end position="1111"/>
    </location>
</feature>
<dbReference type="PROSITE" id="PS51293">
    <property type="entry name" value="SANT"/>
    <property type="match status" value="2"/>
</dbReference>
<feature type="domain" description="Myb-like" evidence="3">
    <location>
        <begin position="984"/>
        <end position="1026"/>
    </location>
</feature>
<gene>
    <name evidence="7" type="primary">LOC104602664</name>
</gene>
<feature type="coiled-coil region" evidence="1">
    <location>
        <begin position="418"/>
        <end position="445"/>
    </location>
</feature>
<feature type="region of interest" description="Disordered" evidence="2">
    <location>
        <begin position="44"/>
        <end position="114"/>
    </location>
</feature>
<dbReference type="OMA" id="NQDGANH"/>
<dbReference type="InterPro" id="IPR009057">
    <property type="entry name" value="Homeodomain-like_sf"/>
</dbReference>
<dbReference type="InterPro" id="IPR017884">
    <property type="entry name" value="SANT_dom"/>
</dbReference>
<reference evidence="7" key="1">
    <citation type="submission" date="2025-08" db="UniProtKB">
        <authorList>
            <consortium name="RefSeq"/>
        </authorList>
    </citation>
    <scope>IDENTIFICATION</scope>
</reference>
<dbReference type="Gene3D" id="1.10.10.60">
    <property type="entry name" value="Homeodomain-like"/>
    <property type="match status" value="1"/>
</dbReference>
<feature type="region of interest" description="Disordered" evidence="2">
    <location>
        <begin position="952"/>
        <end position="972"/>
    </location>
</feature>
<feature type="compositionally biased region" description="Basic and acidic residues" evidence="2">
    <location>
        <begin position="220"/>
        <end position="230"/>
    </location>
</feature>
<feature type="region of interest" description="Disordered" evidence="2">
    <location>
        <begin position="1475"/>
        <end position="1532"/>
    </location>
</feature>
<dbReference type="PROSITE" id="PS51294">
    <property type="entry name" value="HTH_MYB"/>
    <property type="match status" value="1"/>
</dbReference>
<feature type="compositionally biased region" description="Polar residues" evidence="2">
    <location>
        <begin position="231"/>
        <end position="241"/>
    </location>
</feature>
<proteinExistence type="predicted"/>
<dbReference type="InParanoid" id="A0A1U8APE5"/>
<feature type="compositionally biased region" description="Basic and acidic residues" evidence="2">
    <location>
        <begin position="94"/>
        <end position="114"/>
    </location>
</feature>
<evidence type="ECO:0000259" key="4">
    <source>
        <dbReference type="PROSITE" id="PS51293"/>
    </source>
</evidence>
<dbReference type="OrthoDB" id="10258692at2759"/>
<protein>
    <submittedName>
        <fullName evidence="7">Uncharacterized protein LOC104602664 isoform X1</fullName>
    </submittedName>
</protein>
<dbReference type="CDD" id="cd00167">
    <property type="entry name" value="SANT"/>
    <property type="match status" value="1"/>
</dbReference>
<evidence type="ECO:0000313" key="6">
    <source>
        <dbReference type="Proteomes" id="UP000189703"/>
    </source>
</evidence>
<feature type="compositionally biased region" description="Basic and acidic residues" evidence="2">
    <location>
        <begin position="77"/>
        <end position="87"/>
    </location>
</feature>
<dbReference type="FunCoup" id="A0A1U8APE5">
    <property type="interactions" value="2657"/>
</dbReference>
<dbReference type="InterPro" id="IPR001005">
    <property type="entry name" value="SANT/Myb"/>
</dbReference>
<dbReference type="STRING" id="4432.A0A1U8APE5"/>